<feature type="compositionally biased region" description="Polar residues" evidence="2">
    <location>
        <begin position="438"/>
        <end position="449"/>
    </location>
</feature>
<dbReference type="EMBL" id="JADWDJ010000012">
    <property type="protein sequence ID" value="KAG5272475.1"/>
    <property type="molecule type" value="Genomic_DNA"/>
</dbReference>
<feature type="region of interest" description="Disordered" evidence="2">
    <location>
        <begin position="546"/>
        <end position="592"/>
    </location>
</feature>
<feature type="region of interest" description="Disordered" evidence="2">
    <location>
        <begin position="1"/>
        <end position="65"/>
    </location>
</feature>
<feature type="compositionally biased region" description="Polar residues" evidence="2">
    <location>
        <begin position="459"/>
        <end position="481"/>
    </location>
</feature>
<dbReference type="Proteomes" id="UP000823561">
    <property type="component" value="Chromosome 12"/>
</dbReference>
<feature type="compositionally biased region" description="Polar residues" evidence="2">
    <location>
        <begin position="870"/>
        <end position="882"/>
    </location>
</feature>
<feature type="region of interest" description="Disordered" evidence="2">
    <location>
        <begin position="162"/>
        <end position="194"/>
    </location>
</feature>
<organism evidence="3 4">
    <name type="scientific">Alosa alosa</name>
    <name type="common">allis shad</name>
    <dbReference type="NCBI Taxonomy" id="278164"/>
    <lineage>
        <taxon>Eukaryota</taxon>
        <taxon>Metazoa</taxon>
        <taxon>Chordata</taxon>
        <taxon>Craniata</taxon>
        <taxon>Vertebrata</taxon>
        <taxon>Euteleostomi</taxon>
        <taxon>Actinopterygii</taxon>
        <taxon>Neopterygii</taxon>
        <taxon>Teleostei</taxon>
        <taxon>Clupei</taxon>
        <taxon>Clupeiformes</taxon>
        <taxon>Clupeoidei</taxon>
        <taxon>Clupeidae</taxon>
        <taxon>Alosa</taxon>
    </lineage>
</organism>
<protein>
    <recommendedName>
        <fullName evidence="5">Coiled-coil domain-containing protein 62</fullName>
    </recommendedName>
</protein>
<feature type="region of interest" description="Disordered" evidence="2">
    <location>
        <begin position="797"/>
        <end position="882"/>
    </location>
</feature>
<feature type="compositionally biased region" description="Low complexity" evidence="2">
    <location>
        <begin position="810"/>
        <end position="830"/>
    </location>
</feature>
<proteinExistence type="predicted"/>
<feature type="compositionally biased region" description="Basic and acidic residues" evidence="2">
    <location>
        <begin position="409"/>
        <end position="433"/>
    </location>
</feature>
<reference evidence="3" key="1">
    <citation type="submission" date="2020-10" db="EMBL/GenBank/DDBJ databases">
        <title>Chromosome-scale genome assembly of the Allis shad, Alosa alosa.</title>
        <authorList>
            <person name="Margot Z."/>
            <person name="Christophe K."/>
            <person name="Cabau C."/>
            <person name="Louis A."/>
            <person name="Berthelot C."/>
            <person name="Parey E."/>
            <person name="Roest Crollius H."/>
            <person name="Montfort J."/>
            <person name="Robinson-Rechavi M."/>
            <person name="Bucao C."/>
            <person name="Bouchez O."/>
            <person name="Gislard M."/>
            <person name="Lluch J."/>
            <person name="Milhes M."/>
            <person name="Lampietro C."/>
            <person name="Lopez Roques C."/>
            <person name="Donnadieu C."/>
            <person name="Braasch I."/>
            <person name="Desvignes T."/>
            <person name="Postlethwait J."/>
            <person name="Bobe J."/>
            <person name="Guiguen Y."/>
        </authorList>
    </citation>
    <scope>NUCLEOTIDE SEQUENCE</scope>
    <source>
        <strain evidence="3">M-15738</strain>
        <tissue evidence="3">Blood</tissue>
    </source>
</reference>
<feature type="compositionally biased region" description="Basic and acidic residues" evidence="2">
    <location>
        <begin position="629"/>
        <end position="668"/>
    </location>
</feature>
<dbReference type="AlphaFoldDB" id="A0AAV6GBZ6"/>
<feature type="region of interest" description="Disordered" evidence="2">
    <location>
        <begin position="396"/>
        <end position="481"/>
    </location>
</feature>
<sequence length="882" mass="98319">MNQERRCMKQADSSRRSSLQSSDFPAEPWHSTPVKKHQDARPDAVASGRDRMVKQENGPFQRRLPLSTSLPLTQDCQTAVCDLEYSTLQRQRRELQLLMAELKDRDQELNNMAATHHTQLLAWQQDRQRVLLLEERCARLEEELKQQHEVLRAVGRRVQTAEAQEKSSQRELSAAQQQLQDLQHTQRHSSQLQQELEDRNHALNSTITLLSSQVGQLQAREEELSAMLKLKDKDVTEAIAHIQDLSSRLRMQEDSQRELRTRESKIFAELEEVKRLYREVRHENTRLKDELEEKTLENSTQREEVIRLKQETQLLRRDLLISGEGESWKDEMLELSRSKQERTEVELRCLRQVCANQQNDLQLLKLNLESTQETLKVQRSHGSGIGYAAVESSFQRSGTEAGPTYYQHRAIEPPEELRRGGRTPMLERERQDAIHQPADSSGSSQTPLNGDSVVWLQAGVSTSEPRGGSSTAEPSIANSSWSQPEITISTCQQPVATISIAKSTATTSTSHPAATTSTSQHMATIPVVQAQPIDTMSTGQLIGEALSGVTSSSGPPCPPEAQPSCSSTSARPPAIVNEQSPASRHSEVTEVSGDVYSVAQEELPRDTPVVCGGAEEQQKDEPGVGVATDRYEEQRGKPEMEEEEEKKVEEQDMKRETSGEEEEKVKKMKEGVERGTLWEEEEEGLEVEVAVMLDVDSESEYSVQMVEVDPLTLDLNLNPETDQVCRVCQGEATCSPQPASPVLWTSVNPGGSPRAIYLSSPTTPKQGFQEAECTSTHRLQRLLEESRQMVATLEGLSLEPKSPSPRPAHAHTPSPSHHPSHSPSPNHASAGNLNGCYDYSSSQHSSSEVHSQNSSGHSSTLIRKIHHLTKNSPSKPGGDTSQ</sequence>
<feature type="coiled-coil region" evidence="1">
    <location>
        <begin position="270"/>
        <end position="311"/>
    </location>
</feature>
<dbReference type="PANTHER" id="PTHR32258:SF28">
    <property type="entry name" value="PROTEIN NETWORKED 3A-RELATED"/>
    <property type="match status" value="1"/>
</dbReference>
<evidence type="ECO:0000256" key="2">
    <source>
        <dbReference type="SAM" id="MobiDB-lite"/>
    </source>
</evidence>
<dbReference type="PANTHER" id="PTHR32258">
    <property type="entry name" value="PROTEIN NETWORKED 4A"/>
    <property type="match status" value="1"/>
</dbReference>
<comment type="caution">
    <text evidence="3">The sequence shown here is derived from an EMBL/GenBank/DDBJ whole genome shotgun (WGS) entry which is preliminary data.</text>
</comment>
<evidence type="ECO:0000313" key="4">
    <source>
        <dbReference type="Proteomes" id="UP000823561"/>
    </source>
</evidence>
<feature type="compositionally biased region" description="Low complexity" evidence="2">
    <location>
        <begin position="840"/>
        <end position="859"/>
    </location>
</feature>
<feature type="compositionally biased region" description="Basic and acidic residues" evidence="2">
    <location>
        <begin position="36"/>
        <end position="54"/>
    </location>
</feature>
<dbReference type="InterPro" id="IPR051861">
    <property type="entry name" value="NET_actin-binding_domain"/>
</dbReference>
<accession>A0AAV6GBZ6</accession>
<feature type="coiled-coil region" evidence="1">
    <location>
        <begin position="347"/>
        <end position="374"/>
    </location>
</feature>
<evidence type="ECO:0000256" key="1">
    <source>
        <dbReference type="SAM" id="Coils"/>
    </source>
</evidence>
<feature type="region of interest" description="Disordered" evidence="2">
    <location>
        <begin position="609"/>
        <end position="668"/>
    </location>
</feature>
<keyword evidence="4" id="KW-1185">Reference proteome</keyword>
<feature type="compositionally biased region" description="Basic and acidic residues" evidence="2">
    <location>
        <begin position="1"/>
        <end position="15"/>
    </location>
</feature>
<evidence type="ECO:0008006" key="5">
    <source>
        <dbReference type="Google" id="ProtNLM"/>
    </source>
</evidence>
<name>A0AAV6GBZ6_9TELE</name>
<keyword evidence="1" id="KW-0175">Coiled coil</keyword>
<evidence type="ECO:0000313" key="3">
    <source>
        <dbReference type="EMBL" id="KAG5272475.1"/>
    </source>
</evidence>
<gene>
    <name evidence="3" type="ORF">AALO_G00165960</name>
</gene>